<dbReference type="EMBL" id="SHLC01000001">
    <property type="protein sequence ID" value="RZU66046.1"/>
    <property type="molecule type" value="Genomic_DNA"/>
</dbReference>
<evidence type="ECO:0000313" key="3">
    <source>
        <dbReference type="Proteomes" id="UP000291483"/>
    </source>
</evidence>
<name>A0A4V6MGJ6_9MICO</name>
<reference evidence="2 3" key="1">
    <citation type="submission" date="2019-02" db="EMBL/GenBank/DDBJ databases">
        <title>Sequencing the genomes of 1000 actinobacteria strains.</title>
        <authorList>
            <person name="Klenk H.-P."/>
        </authorList>
    </citation>
    <scope>NUCLEOTIDE SEQUENCE [LARGE SCALE GENOMIC DNA]</scope>
    <source>
        <strain evidence="2 3">DSM 18319</strain>
    </source>
</reference>
<protein>
    <submittedName>
        <fullName evidence="2">Uncharacterized protein DUF1524</fullName>
    </submittedName>
</protein>
<dbReference type="Pfam" id="PF07510">
    <property type="entry name" value="GmrSD_C"/>
    <property type="match status" value="1"/>
</dbReference>
<dbReference type="RefSeq" id="WP_207226248.1">
    <property type="nucleotide sequence ID" value="NZ_SHLC01000001.1"/>
</dbReference>
<accession>A0A4V6MGJ6</accession>
<comment type="caution">
    <text evidence="2">The sequence shown here is derived from an EMBL/GenBank/DDBJ whole genome shotgun (WGS) entry which is preliminary data.</text>
</comment>
<dbReference type="PANTHER" id="PTHR24094:SF15">
    <property type="entry name" value="AMP-DEPENDENT SYNTHETASE_LIGASE DOMAIN-CONTAINING PROTEIN-RELATED"/>
    <property type="match status" value="1"/>
</dbReference>
<organism evidence="2 3">
    <name type="scientific">Microterricola gilva</name>
    <dbReference type="NCBI Taxonomy" id="393267"/>
    <lineage>
        <taxon>Bacteria</taxon>
        <taxon>Bacillati</taxon>
        <taxon>Actinomycetota</taxon>
        <taxon>Actinomycetes</taxon>
        <taxon>Micrococcales</taxon>
        <taxon>Microbacteriaceae</taxon>
        <taxon>Microterricola</taxon>
    </lineage>
</organism>
<dbReference type="InterPro" id="IPR011089">
    <property type="entry name" value="GmrSD_C"/>
</dbReference>
<keyword evidence="3" id="KW-1185">Reference proteome</keyword>
<dbReference type="AlphaFoldDB" id="A0A4V6MGJ6"/>
<evidence type="ECO:0000313" key="2">
    <source>
        <dbReference type="EMBL" id="RZU66046.1"/>
    </source>
</evidence>
<sequence>MGNNTRAGRARARTRLTRTAWLLVPLLAVLAYTAMTALTGPANVAPGVEAGSAEVEVPSTAVPVPMPTLEPPASEGTGTTAAELLATLPVKGRAPKTGYDRTESFGSAWRDVDQNGCDTRNDILARDLTSIDRPSGCRVFSGLLADPYTGTSIDFVRGQGTSQAVQIDHVVALMNAWETGAQQLTAEQRLAFANDPLNLLAVDGPSNSRKGASDAATWLPPAKGFRCEYVARQVAVKSEYGLWVTAPERDAIARVLDGCPGQLAPSASAR</sequence>
<dbReference type="PANTHER" id="PTHR24094">
    <property type="entry name" value="SECRETED PROTEIN"/>
    <property type="match status" value="1"/>
</dbReference>
<evidence type="ECO:0000259" key="1">
    <source>
        <dbReference type="Pfam" id="PF07510"/>
    </source>
</evidence>
<dbReference type="Proteomes" id="UP000291483">
    <property type="component" value="Unassembled WGS sequence"/>
</dbReference>
<proteinExistence type="predicted"/>
<gene>
    <name evidence="2" type="ORF">EV379_2392</name>
</gene>
<feature type="domain" description="GmrSD restriction endonucleases C-terminal" evidence="1">
    <location>
        <begin position="119"/>
        <end position="255"/>
    </location>
</feature>